<gene>
    <name evidence="2" type="ORF">RchiOBHm_Chr1g0383561</name>
</gene>
<accession>A0A2P6SPN3</accession>
<dbReference type="InterPro" id="IPR007053">
    <property type="entry name" value="LRAT_dom"/>
</dbReference>
<evidence type="ECO:0000259" key="1">
    <source>
        <dbReference type="PROSITE" id="PS51934"/>
    </source>
</evidence>
<reference evidence="2 3" key="1">
    <citation type="journal article" date="2018" name="Nat. Genet.">
        <title>The Rosa genome provides new insights in the design of modern roses.</title>
        <authorList>
            <person name="Bendahmane M."/>
        </authorList>
    </citation>
    <scope>NUCLEOTIDE SEQUENCE [LARGE SCALE GENOMIC DNA]</scope>
    <source>
        <strain evidence="3">cv. Old Blush</strain>
    </source>
</reference>
<dbReference type="AlphaFoldDB" id="A0A2P6SPN3"/>
<dbReference type="OMA" id="GCHIAVE"/>
<dbReference type="EMBL" id="PDCK01000039">
    <property type="protein sequence ID" value="PRQ60649.1"/>
    <property type="molecule type" value="Genomic_DNA"/>
</dbReference>
<dbReference type="Pfam" id="PF04970">
    <property type="entry name" value="LRAT"/>
    <property type="match status" value="1"/>
</dbReference>
<organism evidence="2 3">
    <name type="scientific">Rosa chinensis</name>
    <name type="common">China rose</name>
    <dbReference type="NCBI Taxonomy" id="74649"/>
    <lineage>
        <taxon>Eukaryota</taxon>
        <taxon>Viridiplantae</taxon>
        <taxon>Streptophyta</taxon>
        <taxon>Embryophyta</taxon>
        <taxon>Tracheophyta</taxon>
        <taxon>Spermatophyta</taxon>
        <taxon>Magnoliopsida</taxon>
        <taxon>eudicotyledons</taxon>
        <taxon>Gunneridae</taxon>
        <taxon>Pentapetalae</taxon>
        <taxon>rosids</taxon>
        <taxon>fabids</taxon>
        <taxon>Rosales</taxon>
        <taxon>Rosaceae</taxon>
        <taxon>Rosoideae</taxon>
        <taxon>Rosoideae incertae sedis</taxon>
        <taxon>Rosa</taxon>
    </lineage>
</organism>
<dbReference type="PROSITE" id="PS51934">
    <property type="entry name" value="LRAT"/>
    <property type="match status" value="1"/>
</dbReference>
<evidence type="ECO:0000313" key="3">
    <source>
        <dbReference type="Proteomes" id="UP000238479"/>
    </source>
</evidence>
<sequence>MEYITNKIDRESLKPGDHIYAYRKLHSYSHHGIFIGGDRVIHYNKTQEGNTSKRVKQYCKNCGIDENPLRGVVNSCVDCFLKRHTLRRFQYAVGKGRYLLSWPGTCTTDPAEQPGVTIRRANDLFNNKVGFGDYNLFENNCEAFAVFCKTGNRVSHQAYSAKFWTKPSSS</sequence>
<proteinExistence type="predicted"/>
<dbReference type="Proteomes" id="UP000238479">
    <property type="component" value="Chromosome 1"/>
</dbReference>
<dbReference type="STRING" id="74649.A0A2P6SPN3"/>
<feature type="domain" description="LRAT" evidence="1">
    <location>
        <begin position="20"/>
        <end position="157"/>
    </location>
</feature>
<dbReference type="Gramene" id="PRQ60649">
    <property type="protein sequence ID" value="PRQ60649"/>
    <property type="gene ID" value="RchiOBHm_Chr1g0383561"/>
</dbReference>
<protein>
    <submittedName>
        <fullName evidence="2">Putative endopeptidase, NLPC/P60 domain, LRAT-like domain-containing protein</fullName>
    </submittedName>
</protein>
<dbReference type="Gene3D" id="3.90.1720.10">
    <property type="entry name" value="endopeptidase domain like (from Nostoc punctiforme)"/>
    <property type="match status" value="1"/>
</dbReference>
<keyword evidence="3" id="KW-1185">Reference proteome</keyword>
<name>A0A2P6SPN3_ROSCH</name>
<comment type="caution">
    <text evidence="2">The sequence shown here is derived from an EMBL/GenBank/DDBJ whole genome shotgun (WGS) entry which is preliminary data.</text>
</comment>
<dbReference type="PANTHER" id="PTHR46137:SF4">
    <property type="entry name" value="PROTEIN LEAD-SENSITIVE 1"/>
    <property type="match status" value="1"/>
</dbReference>
<evidence type="ECO:0000313" key="2">
    <source>
        <dbReference type="EMBL" id="PRQ60649.1"/>
    </source>
</evidence>
<dbReference type="PANTHER" id="PTHR46137">
    <property type="entry name" value="OS05G0310600 PROTEIN"/>
    <property type="match status" value="1"/>
</dbReference>
<dbReference type="OrthoDB" id="1933383at2759"/>